<evidence type="ECO:0000259" key="1">
    <source>
        <dbReference type="Pfam" id="PF03448"/>
    </source>
</evidence>
<dbReference type="Pfam" id="PF03448">
    <property type="entry name" value="MgtE_N"/>
    <property type="match status" value="1"/>
</dbReference>
<evidence type="ECO:0000313" key="3">
    <source>
        <dbReference type="Proteomes" id="UP000440066"/>
    </source>
</evidence>
<reference evidence="2 3" key="1">
    <citation type="submission" date="2019-11" db="EMBL/GenBank/DDBJ databases">
        <title>Characterisation of Fundicoccus ignavus gen. nov. sp. nov., a novel genus of the family Aerococcaceae from bulk tank milk.</title>
        <authorList>
            <person name="Siebert A."/>
            <person name="Huptas C."/>
            <person name="Wenning M."/>
            <person name="Scherer S."/>
            <person name="Doll E.V."/>
        </authorList>
    </citation>
    <scope>NUCLEOTIDE SEQUENCE [LARGE SCALE GENOMIC DNA]</scope>
    <source>
        <strain evidence="2 3">DSM 109652</strain>
    </source>
</reference>
<gene>
    <name evidence="2" type="ORF">GF867_08815</name>
</gene>
<feature type="domain" description="Magnesium transporter MgtE intracellular" evidence="1">
    <location>
        <begin position="3"/>
        <end position="96"/>
    </location>
</feature>
<sequence>MESFHALYTKNKQKIEEFLTLDEFDKLFAWMSLEEQRELYEIFSSIYISQLLSHMEVDNVVRFLNDLSDVDTRILLDLFATDKRRMIEKLLAYEPEAAGSVMTKSF</sequence>
<accession>A0A844C975</accession>
<dbReference type="AlphaFoldDB" id="A0A844C975"/>
<dbReference type="Proteomes" id="UP000440066">
    <property type="component" value="Unassembled WGS sequence"/>
</dbReference>
<dbReference type="EMBL" id="WJQT01000012">
    <property type="protein sequence ID" value="MRJ47666.1"/>
    <property type="molecule type" value="Genomic_DNA"/>
</dbReference>
<organism evidence="2 3">
    <name type="scientific">Fundicoccus ignavus</name>
    <dbReference type="NCBI Taxonomy" id="2664442"/>
    <lineage>
        <taxon>Bacteria</taxon>
        <taxon>Bacillati</taxon>
        <taxon>Bacillota</taxon>
        <taxon>Bacilli</taxon>
        <taxon>Lactobacillales</taxon>
        <taxon>Aerococcaceae</taxon>
        <taxon>Fundicoccus</taxon>
    </lineage>
</organism>
<dbReference type="InterPro" id="IPR006668">
    <property type="entry name" value="Mg_transptr_MgtE_intracell_dom"/>
</dbReference>
<proteinExistence type="predicted"/>
<name>A0A844C975_9LACT</name>
<dbReference type="InterPro" id="IPR038076">
    <property type="entry name" value="MgtE_N_sf"/>
</dbReference>
<comment type="caution">
    <text evidence="2">The sequence shown here is derived from an EMBL/GenBank/DDBJ whole genome shotgun (WGS) entry which is preliminary data.</text>
</comment>
<dbReference type="SUPFAM" id="SSF158791">
    <property type="entry name" value="MgtE N-terminal domain-like"/>
    <property type="match status" value="1"/>
</dbReference>
<protein>
    <recommendedName>
        <fullName evidence="1">Magnesium transporter MgtE intracellular domain-containing protein</fullName>
    </recommendedName>
</protein>
<evidence type="ECO:0000313" key="2">
    <source>
        <dbReference type="EMBL" id="MRJ47666.1"/>
    </source>
</evidence>
<dbReference type="Gene3D" id="1.25.60.10">
    <property type="entry name" value="MgtE N-terminal domain-like"/>
    <property type="match status" value="1"/>
</dbReference>